<name>A0A5J4S515_9ZZZZ</name>
<evidence type="ECO:0000313" key="3">
    <source>
        <dbReference type="EMBL" id="KAA6340898.1"/>
    </source>
</evidence>
<dbReference type="InterPro" id="IPR001647">
    <property type="entry name" value="HTH_TetR"/>
</dbReference>
<organism evidence="3">
    <name type="scientific">termite gut metagenome</name>
    <dbReference type="NCBI Taxonomy" id="433724"/>
    <lineage>
        <taxon>unclassified sequences</taxon>
        <taxon>metagenomes</taxon>
        <taxon>organismal metagenomes</taxon>
    </lineage>
</organism>
<dbReference type="PANTHER" id="PTHR43479">
    <property type="entry name" value="ACREF/ENVCD OPERON REPRESSOR-RELATED"/>
    <property type="match status" value="1"/>
</dbReference>
<dbReference type="PANTHER" id="PTHR43479:SF11">
    <property type="entry name" value="ACREF_ENVCD OPERON REPRESSOR-RELATED"/>
    <property type="match status" value="1"/>
</dbReference>
<proteinExistence type="predicted"/>
<evidence type="ECO:0000259" key="2">
    <source>
        <dbReference type="PROSITE" id="PS50977"/>
    </source>
</evidence>
<keyword evidence="1" id="KW-0238">DNA-binding</keyword>
<accession>A0A5J4S515</accession>
<dbReference type="PRINTS" id="PR00455">
    <property type="entry name" value="HTHTETR"/>
</dbReference>
<dbReference type="Pfam" id="PF00440">
    <property type="entry name" value="TetR_N"/>
    <property type="match status" value="1"/>
</dbReference>
<feature type="domain" description="HTH tetR-type" evidence="2">
    <location>
        <begin position="3"/>
        <end position="63"/>
    </location>
</feature>
<evidence type="ECO:0000256" key="1">
    <source>
        <dbReference type="ARBA" id="ARBA00023125"/>
    </source>
</evidence>
<dbReference type="SUPFAM" id="SSF46689">
    <property type="entry name" value="Homeodomain-like"/>
    <property type="match status" value="1"/>
</dbReference>
<gene>
    <name evidence="3" type="ORF">EZS27_011265</name>
</gene>
<reference evidence="3" key="1">
    <citation type="submission" date="2019-03" db="EMBL/GenBank/DDBJ databases">
        <title>Single cell metagenomics reveals metabolic interactions within the superorganism composed of flagellate Streblomastix strix and complex community of Bacteroidetes bacteria on its surface.</title>
        <authorList>
            <person name="Treitli S.C."/>
            <person name="Kolisko M."/>
            <person name="Husnik F."/>
            <person name="Keeling P."/>
            <person name="Hampl V."/>
        </authorList>
    </citation>
    <scope>NUCLEOTIDE SEQUENCE</scope>
    <source>
        <strain evidence="3">STM</strain>
    </source>
</reference>
<dbReference type="PROSITE" id="PS50977">
    <property type="entry name" value="HTH_TETR_2"/>
    <property type="match status" value="1"/>
</dbReference>
<dbReference type="GO" id="GO:0003677">
    <property type="term" value="F:DNA binding"/>
    <property type="evidence" value="ECO:0007669"/>
    <property type="project" value="UniProtKB-KW"/>
</dbReference>
<dbReference type="EMBL" id="SNRY01000425">
    <property type="protein sequence ID" value="KAA6340898.1"/>
    <property type="molecule type" value="Genomic_DNA"/>
</dbReference>
<dbReference type="Gene3D" id="1.10.357.10">
    <property type="entry name" value="Tetracycline Repressor, domain 2"/>
    <property type="match status" value="1"/>
</dbReference>
<comment type="caution">
    <text evidence="3">The sequence shown here is derived from an EMBL/GenBank/DDBJ whole genome shotgun (WGS) entry which is preliminary data.</text>
</comment>
<dbReference type="InterPro" id="IPR050624">
    <property type="entry name" value="HTH-type_Tx_Regulator"/>
</dbReference>
<protein>
    <submittedName>
        <fullName evidence="3">HTH-type transcriptional repressor KstR2</fullName>
    </submittedName>
</protein>
<sequence>MTTDTKSQILQTALKMFLRSSYKEVSLRDIVNEVDLTKGAFYHYYTSKEQVFEEAVKYFYNHVMIADYKGFPRTSLKDFYLAYLDKLQNFDMDDMDMEGTNFFIFMSEAANRISDFLDIHSGQRKKERWAWSEIIGIAKRNKEIKSTLPDEDIAMLFLNLSDGIMYNSTFTKKNEIVTLQELKRDWDNLYRLLANKK</sequence>
<dbReference type="AlphaFoldDB" id="A0A5J4S515"/>
<dbReference type="InterPro" id="IPR009057">
    <property type="entry name" value="Homeodomain-like_sf"/>
</dbReference>